<dbReference type="SUPFAM" id="SSF52172">
    <property type="entry name" value="CheY-like"/>
    <property type="match status" value="1"/>
</dbReference>
<dbReference type="SMART" id="SM00850">
    <property type="entry name" value="LytTR"/>
    <property type="match status" value="1"/>
</dbReference>
<evidence type="ECO:0000256" key="1">
    <source>
        <dbReference type="PROSITE-ProRule" id="PRU00169"/>
    </source>
</evidence>
<dbReference type="Pfam" id="PF00072">
    <property type="entry name" value="Response_reg"/>
    <property type="match status" value="1"/>
</dbReference>
<gene>
    <name evidence="4" type="ORF">M9978_21915</name>
</gene>
<dbReference type="GO" id="GO:0003677">
    <property type="term" value="F:DNA binding"/>
    <property type="evidence" value="ECO:0007669"/>
    <property type="project" value="UniProtKB-KW"/>
</dbReference>
<dbReference type="PANTHER" id="PTHR37299">
    <property type="entry name" value="TRANSCRIPTIONAL REGULATOR-RELATED"/>
    <property type="match status" value="1"/>
</dbReference>
<evidence type="ECO:0000313" key="5">
    <source>
        <dbReference type="Proteomes" id="UP001139451"/>
    </source>
</evidence>
<dbReference type="PROSITE" id="PS50110">
    <property type="entry name" value="RESPONSE_REGULATORY"/>
    <property type="match status" value="1"/>
</dbReference>
<dbReference type="EMBL" id="JAMLDX010000030">
    <property type="protein sequence ID" value="MCP3733067.1"/>
    <property type="molecule type" value="Genomic_DNA"/>
</dbReference>
<evidence type="ECO:0000259" key="3">
    <source>
        <dbReference type="PROSITE" id="PS50930"/>
    </source>
</evidence>
<comment type="caution">
    <text evidence="4">The sequence shown here is derived from an EMBL/GenBank/DDBJ whole genome shotgun (WGS) entry which is preliminary data.</text>
</comment>
<evidence type="ECO:0000313" key="4">
    <source>
        <dbReference type="EMBL" id="MCP3733067.1"/>
    </source>
</evidence>
<dbReference type="InterPro" id="IPR011006">
    <property type="entry name" value="CheY-like_superfamily"/>
</dbReference>
<keyword evidence="1" id="KW-0597">Phosphoprotein</keyword>
<dbReference type="Pfam" id="PF04397">
    <property type="entry name" value="LytTR"/>
    <property type="match status" value="1"/>
</dbReference>
<name>A0A9X2HMV9_9SPHN</name>
<sequence length="247" mass="26944">MKIVLADDEPLARALLHALIAEMPGNEIVAEAADGDAAVAAVRMHGPDLVFLDIDMPGRNGINAALEIAEGRTEIIFVTAHEEHAVDAFDMGAVDYLLKPVRRPRLAKAMERARLRFEARGARPSPHLPPPVAPEGADAIWVPVRQGTVRLEIGDIVRVEAAGDLVYLHTAERAYLYRATMGELEQRLQGSGLMRVHRSAFVRPERVAATRRRGKVIELILDDGTQVPLGPSYRAAVLAKLVNPLEA</sequence>
<dbReference type="InterPro" id="IPR046947">
    <property type="entry name" value="LytR-like"/>
</dbReference>
<keyword evidence="5" id="KW-1185">Reference proteome</keyword>
<keyword evidence="4" id="KW-0238">DNA-binding</keyword>
<dbReference type="GO" id="GO:0000156">
    <property type="term" value="F:phosphorelay response regulator activity"/>
    <property type="evidence" value="ECO:0007669"/>
    <property type="project" value="InterPro"/>
</dbReference>
<protein>
    <submittedName>
        <fullName evidence="4">LytTR family DNA-binding domain-containing protein</fullName>
    </submittedName>
</protein>
<evidence type="ECO:0000259" key="2">
    <source>
        <dbReference type="PROSITE" id="PS50110"/>
    </source>
</evidence>
<dbReference type="InterPro" id="IPR007492">
    <property type="entry name" value="LytTR_DNA-bd_dom"/>
</dbReference>
<feature type="domain" description="HTH LytTR-type" evidence="3">
    <location>
        <begin position="140"/>
        <end position="243"/>
    </location>
</feature>
<dbReference type="Gene3D" id="3.40.50.2300">
    <property type="match status" value="1"/>
</dbReference>
<dbReference type="RefSeq" id="WP_254297143.1">
    <property type="nucleotide sequence ID" value="NZ_JAMLDX010000030.1"/>
</dbReference>
<dbReference type="Proteomes" id="UP001139451">
    <property type="component" value="Unassembled WGS sequence"/>
</dbReference>
<feature type="modified residue" description="4-aspartylphosphate" evidence="1">
    <location>
        <position position="53"/>
    </location>
</feature>
<accession>A0A9X2HMV9</accession>
<dbReference type="SMART" id="SM00448">
    <property type="entry name" value="REC"/>
    <property type="match status" value="1"/>
</dbReference>
<dbReference type="AlphaFoldDB" id="A0A9X2HMV9"/>
<dbReference type="InterPro" id="IPR001789">
    <property type="entry name" value="Sig_transdc_resp-reg_receiver"/>
</dbReference>
<feature type="domain" description="Response regulatory" evidence="2">
    <location>
        <begin position="2"/>
        <end position="114"/>
    </location>
</feature>
<dbReference type="PANTHER" id="PTHR37299:SF1">
    <property type="entry name" value="STAGE 0 SPORULATION PROTEIN A HOMOLOG"/>
    <property type="match status" value="1"/>
</dbReference>
<dbReference type="Gene3D" id="2.40.50.1020">
    <property type="entry name" value="LytTr DNA-binding domain"/>
    <property type="match status" value="1"/>
</dbReference>
<organism evidence="4 5">
    <name type="scientific">Sphingomonas tagetis</name>
    <dbReference type="NCBI Taxonomy" id="2949092"/>
    <lineage>
        <taxon>Bacteria</taxon>
        <taxon>Pseudomonadati</taxon>
        <taxon>Pseudomonadota</taxon>
        <taxon>Alphaproteobacteria</taxon>
        <taxon>Sphingomonadales</taxon>
        <taxon>Sphingomonadaceae</taxon>
        <taxon>Sphingomonas</taxon>
    </lineage>
</organism>
<reference evidence="4" key="1">
    <citation type="submission" date="2022-05" db="EMBL/GenBank/DDBJ databases">
        <title>Sphingomonas sp. strain MG17 Genome sequencing and assembly.</title>
        <authorList>
            <person name="Kim I."/>
        </authorList>
    </citation>
    <scope>NUCLEOTIDE SEQUENCE</scope>
    <source>
        <strain evidence="4">MG17</strain>
    </source>
</reference>
<proteinExistence type="predicted"/>
<dbReference type="PROSITE" id="PS50930">
    <property type="entry name" value="HTH_LYTTR"/>
    <property type="match status" value="1"/>
</dbReference>